<accession>A0ABZ2UU46</accession>
<dbReference type="InterPro" id="IPR035940">
    <property type="entry name" value="CAP_sf"/>
</dbReference>
<dbReference type="PANTHER" id="PTHR31157:SF1">
    <property type="entry name" value="SCP DOMAIN-CONTAINING PROTEIN"/>
    <property type="match status" value="1"/>
</dbReference>
<dbReference type="Gene3D" id="3.40.33.10">
    <property type="entry name" value="CAP"/>
    <property type="match status" value="1"/>
</dbReference>
<dbReference type="CDD" id="cd05379">
    <property type="entry name" value="CAP_bacterial"/>
    <property type="match status" value="1"/>
</dbReference>
<evidence type="ECO:0000259" key="1">
    <source>
        <dbReference type="Pfam" id="PF00188"/>
    </source>
</evidence>
<evidence type="ECO:0000313" key="2">
    <source>
        <dbReference type="EMBL" id="WZB87885.1"/>
    </source>
</evidence>
<dbReference type="Proteomes" id="UP001483337">
    <property type="component" value="Chromosome"/>
</dbReference>
<gene>
    <name evidence="2" type="ORF">WJM97_21410</name>
</gene>
<keyword evidence="3" id="KW-1185">Reference proteome</keyword>
<dbReference type="PANTHER" id="PTHR31157">
    <property type="entry name" value="SCP DOMAIN-CONTAINING PROTEIN"/>
    <property type="match status" value="1"/>
</dbReference>
<reference evidence="2 3" key="1">
    <citation type="submission" date="2024-04" db="EMBL/GenBank/DDBJ databases">
        <title>Okeanomitos corallinicola gen. &amp; sp. nov. (Nostocales, Cyanobacteria), a new toxic marine heterocyst-forming cyanobacterium from a coral reef.</title>
        <authorList>
            <person name="Li H."/>
            <person name="Li R."/>
            <person name="Kang J."/>
            <person name="Hii K.S."/>
            <person name="Mohamed H.F."/>
            <person name="Xu X."/>
            <person name="Luo Z."/>
        </authorList>
    </citation>
    <scope>NUCLEOTIDE SEQUENCE [LARGE SCALE GENOMIC DNA]</scope>
    <source>
        <strain evidence="2 3">TIOX110</strain>
    </source>
</reference>
<dbReference type="EMBL" id="CP150886">
    <property type="protein sequence ID" value="WZB87885.1"/>
    <property type="molecule type" value="Genomic_DNA"/>
</dbReference>
<proteinExistence type="predicted"/>
<sequence length="166" mass="19091">MNQNNQVVISISTLEQEIHQLINQERQKYGLILLSFDFDLANIARKHSQDMLNRNFFSHQNPEGQSPTDRGKIVGFNCHKNYGSYYTEGIAENIFKSHLYNSITYYNGVPDYNWMSQKEIAQSAVNGWMNSPGHRKNILTKTYDIEGIGVAASLESQEIYITQNFC</sequence>
<dbReference type="Pfam" id="PF00188">
    <property type="entry name" value="CAP"/>
    <property type="match status" value="1"/>
</dbReference>
<dbReference type="RefSeq" id="WP_353930796.1">
    <property type="nucleotide sequence ID" value="NZ_CP150886.1"/>
</dbReference>
<evidence type="ECO:0000313" key="3">
    <source>
        <dbReference type="Proteomes" id="UP001483337"/>
    </source>
</evidence>
<name>A0ABZ2UU46_9CYAN</name>
<dbReference type="InterPro" id="IPR014044">
    <property type="entry name" value="CAP_dom"/>
</dbReference>
<dbReference type="SUPFAM" id="SSF55797">
    <property type="entry name" value="PR-1-like"/>
    <property type="match status" value="1"/>
</dbReference>
<protein>
    <submittedName>
        <fullName evidence="2">CAP domain-containing protein</fullName>
    </submittedName>
</protein>
<feature type="domain" description="SCP" evidence="1">
    <location>
        <begin position="20"/>
        <end position="165"/>
    </location>
</feature>
<organism evidence="2 3">
    <name type="scientific">Okeanomitos corallinicola TIOX110</name>
    <dbReference type="NCBI Taxonomy" id="3133117"/>
    <lineage>
        <taxon>Bacteria</taxon>
        <taxon>Bacillati</taxon>
        <taxon>Cyanobacteriota</taxon>
        <taxon>Cyanophyceae</taxon>
        <taxon>Nostocales</taxon>
        <taxon>Aphanizomenonaceae</taxon>
        <taxon>Okeanomitos</taxon>
    </lineage>
</organism>